<reference evidence="7" key="1">
    <citation type="submission" date="2023-07" db="EMBL/GenBank/DDBJ databases">
        <title>Sorghum-associated microbial communities from plants grown in Nebraska, USA.</title>
        <authorList>
            <person name="Schachtman D."/>
        </authorList>
    </citation>
    <scope>NUCLEOTIDE SEQUENCE</scope>
    <source>
        <strain evidence="7">BE80</strain>
    </source>
</reference>
<proteinExistence type="predicted"/>
<feature type="transmembrane region" description="Helical" evidence="5">
    <location>
        <begin position="159"/>
        <end position="178"/>
    </location>
</feature>
<feature type="transmembrane region" description="Helical" evidence="5">
    <location>
        <begin position="388"/>
        <end position="403"/>
    </location>
</feature>
<gene>
    <name evidence="7" type="ORF">J2W91_002478</name>
</gene>
<dbReference type="PANTHER" id="PTHR37422">
    <property type="entry name" value="TEICHURONIC ACID BIOSYNTHESIS PROTEIN TUAE"/>
    <property type="match status" value="1"/>
</dbReference>
<dbReference type="RefSeq" id="WP_310139784.1">
    <property type="nucleotide sequence ID" value="NZ_JAVDTR010000006.1"/>
</dbReference>
<feature type="transmembrane region" description="Helical" evidence="5">
    <location>
        <begin position="233"/>
        <end position="262"/>
    </location>
</feature>
<feature type="transmembrane region" description="Helical" evidence="5">
    <location>
        <begin position="355"/>
        <end position="376"/>
    </location>
</feature>
<evidence type="ECO:0000256" key="2">
    <source>
        <dbReference type="ARBA" id="ARBA00022692"/>
    </source>
</evidence>
<comment type="caution">
    <text evidence="7">The sequence shown here is derived from an EMBL/GenBank/DDBJ whole genome shotgun (WGS) entry which is preliminary data.</text>
</comment>
<evidence type="ECO:0000313" key="8">
    <source>
        <dbReference type="Proteomes" id="UP001254832"/>
    </source>
</evidence>
<accession>A0AAP5H2Z0</accession>
<keyword evidence="3 5" id="KW-1133">Transmembrane helix</keyword>
<feature type="transmembrane region" description="Helical" evidence="5">
    <location>
        <begin position="15"/>
        <end position="48"/>
    </location>
</feature>
<dbReference type="GO" id="GO:0016020">
    <property type="term" value="C:membrane"/>
    <property type="evidence" value="ECO:0007669"/>
    <property type="project" value="UniProtKB-SubCell"/>
</dbReference>
<comment type="subcellular location">
    <subcellularLocation>
        <location evidence="1">Membrane</location>
        <topology evidence="1">Multi-pass membrane protein</topology>
    </subcellularLocation>
</comment>
<keyword evidence="7" id="KW-0436">Ligase</keyword>
<protein>
    <submittedName>
        <fullName evidence="7">O-antigen ligase</fullName>
    </submittedName>
</protein>
<dbReference type="AlphaFoldDB" id="A0AAP5H2Z0"/>
<dbReference type="Proteomes" id="UP001254832">
    <property type="component" value="Unassembled WGS sequence"/>
</dbReference>
<dbReference type="PANTHER" id="PTHR37422:SF13">
    <property type="entry name" value="LIPOPOLYSACCHARIDE BIOSYNTHESIS PROTEIN PA4999-RELATED"/>
    <property type="match status" value="1"/>
</dbReference>
<keyword evidence="2 5" id="KW-0812">Transmembrane</keyword>
<feature type="domain" description="O-antigen ligase-related" evidence="6">
    <location>
        <begin position="234"/>
        <end position="368"/>
    </location>
</feature>
<evidence type="ECO:0000313" key="7">
    <source>
        <dbReference type="EMBL" id="MDR6724016.1"/>
    </source>
</evidence>
<evidence type="ECO:0000256" key="4">
    <source>
        <dbReference type="ARBA" id="ARBA00023136"/>
    </source>
</evidence>
<sequence>MQKAAFFASSKLGALYLIFASLFIISLAIYVPIVAVMALMALILLGVYLKHPSWVYFVVIGTFSLSVDKIFRMQVMGFDSSSFYKLLILFFILPIFLRYGFRKEMIYPALAVGYLFVQSYFLSNMPDKMSPIDPFKSFLGLVVPFLLLMVNFSKEINMRIIRVLAWLPVFSLVAGFILQQMGMLSIVSFEISGVNRLQGANIAAHLGMLCFISICVCLIEIRNKHHIILNYALTLTHFIILIQTGTRGPLIALIPIVCMYLFDHVRKFAKGRTGALIPVVLFMAAVIVMVFAQWDNYQLRQESKGLSGRDSAWAFFTNRANEHPVFGQGLGSALVANDGSIFSGFVVPHNEYIRFYYDGGFVGALLFFGALFFVYLKVYRRLNSLVKPYFLGMILGFLVYSFFDNTLSTMHLVAPFCVYLNSLYLTSSKQHPEPEELPKLAPRKEILQ</sequence>
<keyword evidence="4 5" id="KW-0472">Membrane</keyword>
<dbReference type="InterPro" id="IPR051533">
    <property type="entry name" value="WaaL-like"/>
</dbReference>
<name>A0AAP5H2Z0_PAEAM</name>
<dbReference type="GO" id="GO:0016874">
    <property type="term" value="F:ligase activity"/>
    <property type="evidence" value="ECO:0007669"/>
    <property type="project" value="UniProtKB-KW"/>
</dbReference>
<dbReference type="InterPro" id="IPR007016">
    <property type="entry name" value="O-antigen_ligase-rel_domated"/>
</dbReference>
<feature type="transmembrane region" description="Helical" evidence="5">
    <location>
        <begin position="274"/>
        <end position="294"/>
    </location>
</feature>
<organism evidence="7 8">
    <name type="scientific">Paenibacillus amylolyticus</name>
    <dbReference type="NCBI Taxonomy" id="1451"/>
    <lineage>
        <taxon>Bacteria</taxon>
        <taxon>Bacillati</taxon>
        <taxon>Bacillota</taxon>
        <taxon>Bacilli</taxon>
        <taxon>Bacillales</taxon>
        <taxon>Paenibacillaceae</taxon>
        <taxon>Paenibacillus</taxon>
    </lineage>
</organism>
<evidence type="ECO:0000256" key="5">
    <source>
        <dbReference type="SAM" id="Phobius"/>
    </source>
</evidence>
<feature type="transmembrane region" description="Helical" evidence="5">
    <location>
        <begin position="83"/>
        <end position="99"/>
    </location>
</feature>
<evidence type="ECO:0000256" key="1">
    <source>
        <dbReference type="ARBA" id="ARBA00004141"/>
    </source>
</evidence>
<evidence type="ECO:0000259" key="6">
    <source>
        <dbReference type="Pfam" id="PF04932"/>
    </source>
</evidence>
<evidence type="ECO:0000256" key="3">
    <source>
        <dbReference type="ARBA" id="ARBA00022989"/>
    </source>
</evidence>
<dbReference type="Pfam" id="PF04932">
    <property type="entry name" value="Wzy_C"/>
    <property type="match status" value="1"/>
</dbReference>
<feature type="transmembrane region" description="Helical" evidence="5">
    <location>
        <begin position="199"/>
        <end position="221"/>
    </location>
</feature>
<feature type="transmembrane region" description="Helical" evidence="5">
    <location>
        <begin position="135"/>
        <end position="153"/>
    </location>
</feature>
<dbReference type="EMBL" id="JAVDTR010000006">
    <property type="protein sequence ID" value="MDR6724016.1"/>
    <property type="molecule type" value="Genomic_DNA"/>
</dbReference>